<name>A0ABU7C367_9TELE</name>
<dbReference type="EMBL" id="JAHUTI010074210">
    <property type="protein sequence ID" value="MED6256320.1"/>
    <property type="molecule type" value="Genomic_DNA"/>
</dbReference>
<feature type="non-terminal residue" evidence="2">
    <location>
        <position position="1"/>
    </location>
</feature>
<feature type="region of interest" description="Disordered" evidence="1">
    <location>
        <begin position="16"/>
        <end position="40"/>
    </location>
</feature>
<evidence type="ECO:0000313" key="2">
    <source>
        <dbReference type="EMBL" id="MED6256320.1"/>
    </source>
</evidence>
<gene>
    <name evidence="2" type="ORF">ATANTOWER_023910</name>
</gene>
<sequence>EGKHYIPINTAVLAKVGEQTEETEGMSTQPVSHRDSGSNWNIKIRPASVKTFDEITMENRTNENQEGQSDSGMGLSSDNMKTLMQFESLAGRPLSIMALAYVSCDLHKQQTDTNTGSNHREPTWRPAQRAGM</sequence>
<organism evidence="2 3">
    <name type="scientific">Ataeniobius toweri</name>
    <dbReference type="NCBI Taxonomy" id="208326"/>
    <lineage>
        <taxon>Eukaryota</taxon>
        <taxon>Metazoa</taxon>
        <taxon>Chordata</taxon>
        <taxon>Craniata</taxon>
        <taxon>Vertebrata</taxon>
        <taxon>Euteleostomi</taxon>
        <taxon>Actinopterygii</taxon>
        <taxon>Neopterygii</taxon>
        <taxon>Teleostei</taxon>
        <taxon>Neoteleostei</taxon>
        <taxon>Acanthomorphata</taxon>
        <taxon>Ovalentaria</taxon>
        <taxon>Atherinomorphae</taxon>
        <taxon>Cyprinodontiformes</taxon>
        <taxon>Goodeidae</taxon>
        <taxon>Ataeniobius</taxon>
    </lineage>
</organism>
<evidence type="ECO:0000313" key="3">
    <source>
        <dbReference type="Proteomes" id="UP001345963"/>
    </source>
</evidence>
<reference evidence="2 3" key="1">
    <citation type="submission" date="2021-07" db="EMBL/GenBank/DDBJ databases">
        <authorList>
            <person name="Palmer J.M."/>
        </authorList>
    </citation>
    <scope>NUCLEOTIDE SEQUENCE [LARGE SCALE GENOMIC DNA]</scope>
    <source>
        <strain evidence="2 3">AT_MEX2019</strain>
        <tissue evidence="2">Muscle</tissue>
    </source>
</reference>
<feature type="compositionally biased region" description="Polar residues" evidence="1">
    <location>
        <begin position="58"/>
        <end position="78"/>
    </location>
</feature>
<protein>
    <submittedName>
        <fullName evidence="2">Uncharacterized protein</fullName>
    </submittedName>
</protein>
<dbReference type="Proteomes" id="UP001345963">
    <property type="component" value="Unassembled WGS sequence"/>
</dbReference>
<proteinExistence type="predicted"/>
<keyword evidence="3" id="KW-1185">Reference proteome</keyword>
<feature type="compositionally biased region" description="Polar residues" evidence="1">
    <location>
        <begin position="25"/>
        <end position="40"/>
    </location>
</feature>
<feature type="region of interest" description="Disordered" evidence="1">
    <location>
        <begin position="109"/>
        <end position="132"/>
    </location>
</feature>
<feature type="region of interest" description="Disordered" evidence="1">
    <location>
        <begin position="56"/>
        <end position="78"/>
    </location>
</feature>
<evidence type="ECO:0000256" key="1">
    <source>
        <dbReference type="SAM" id="MobiDB-lite"/>
    </source>
</evidence>
<accession>A0ABU7C367</accession>
<comment type="caution">
    <text evidence="2">The sequence shown here is derived from an EMBL/GenBank/DDBJ whole genome shotgun (WGS) entry which is preliminary data.</text>
</comment>